<evidence type="ECO:0000256" key="3">
    <source>
        <dbReference type="ARBA" id="ARBA00023136"/>
    </source>
</evidence>
<feature type="region of interest" description="Disordered" evidence="7">
    <location>
        <begin position="54"/>
        <end position="163"/>
    </location>
</feature>
<proteinExistence type="inferred from homology"/>
<sequence length="243" mass="26319">MADRFPSIEDLDAGTAPTTANGDDGGDFLARERAALGEDAEQFATERDAINTATVEDGDDDLLGGADDFVGAPSASADPTSEFESSFPAIETQNTQVGPGGTITGSTAPFQSGYTNYNPPAQEEETEPIRAWREKRDADISRREGISSEKTEEKRKKAREDLDSFYESYNRKADKQREKVAKEAEEFISNRENTAAGGTAWERIAKLADARNVKGDPDGSKKRMREMLLDLAKDAKAPGATVA</sequence>
<evidence type="ECO:0000256" key="2">
    <source>
        <dbReference type="ARBA" id="ARBA00005263"/>
    </source>
</evidence>
<dbReference type="GO" id="GO:0030132">
    <property type="term" value="C:clathrin coat of coated pit"/>
    <property type="evidence" value="ECO:0007669"/>
    <property type="project" value="InterPro"/>
</dbReference>
<dbReference type="GO" id="GO:0030479">
    <property type="term" value="C:actin cortical patch"/>
    <property type="evidence" value="ECO:0007669"/>
    <property type="project" value="EnsemblFungi"/>
</dbReference>
<feature type="compositionally biased region" description="Polar residues" evidence="7">
    <location>
        <begin position="104"/>
        <end position="119"/>
    </location>
</feature>
<evidence type="ECO:0000313" key="8">
    <source>
        <dbReference type="EMBL" id="KKY29220.1"/>
    </source>
</evidence>
<dbReference type="OrthoDB" id="5512at2759"/>
<reference evidence="8 9" key="2">
    <citation type="submission" date="2015-05" db="EMBL/GenBank/DDBJ databases">
        <authorList>
            <person name="Morales-Cruz A."/>
            <person name="Amrine K.C."/>
            <person name="Cantu D."/>
        </authorList>
    </citation>
    <scope>NUCLEOTIDE SEQUENCE [LARGE SCALE GENOMIC DNA]</scope>
    <source>
        <strain evidence="8">UCRPC4</strain>
    </source>
</reference>
<organism evidence="8 9">
    <name type="scientific">Phaeomoniella chlamydospora</name>
    <name type="common">Phaeoacremonium chlamydosporum</name>
    <dbReference type="NCBI Taxonomy" id="158046"/>
    <lineage>
        <taxon>Eukaryota</taxon>
        <taxon>Fungi</taxon>
        <taxon>Dikarya</taxon>
        <taxon>Ascomycota</taxon>
        <taxon>Pezizomycotina</taxon>
        <taxon>Eurotiomycetes</taxon>
        <taxon>Chaetothyriomycetidae</taxon>
        <taxon>Phaeomoniellales</taxon>
        <taxon>Phaeomoniellaceae</taxon>
        <taxon>Phaeomoniella</taxon>
    </lineage>
</organism>
<protein>
    <recommendedName>
        <fullName evidence="6">Clathrin light chain</fullName>
    </recommendedName>
</protein>
<dbReference type="GO" id="GO:0006886">
    <property type="term" value="P:intracellular protein transport"/>
    <property type="evidence" value="ECO:0007669"/>
    <property type="project" value="InterPro"/>
</dbReference>
<comment type="caution">
    <text evidence="8">The sequence shown here is derived from an EMBL/GenBank/DDBJ whole genome shotgun (WGS) entry which is preliminary data.</text>
</comment>
<dbReference type="AlphaFoldDB" id="A0A0G2HLM0"/>
<evidence type="ECO:0000256" key="5">
    <source>
        <dbReference type="ARBA" id="ARBA00023329"/>
    </source>
</evidence>
<dbReference type="PANTHER" id="PTHR10639">
    <property type="entry name" value="CLATHRIN LIGHT CHAIN"/>
    <property type="match status" value="1"/>
</dbReference>
<keyword evidence="4 6" id="KW-0168">Coated pit</keyword>
<comment type="similarity">
    <text evidence="2 6">Belongs to the clathrin light chain family.</text>
</comment>
<dbReference type="GO" id="GO:0005198">
    <property type="term" value="F:structural molecule activity"/>
    <property type="evidence" value="ECO:0007669"/>
    <property type="project" value="InterPro"/>
</dbReference>
<evidence type="ECO:0000313" key="9">
    <source>
        <dbReference type="Proteomes" id="UP000053317"/>
    </source>
</evidence>
<comment type="function">
    <text evidence="6">Clathrin is the major protein of the polyhedral coat of coated pits and vesicles.</text>
</comment>
<reference evidence="8 9" key="1">
    <citation type="submission" date="2015-05" db="EMBL/GenBank/DDBJ databases">
        <title>Distinctive expansion of gene families associated with plant cell wall degradation and secondary metabolism in the genomes of grapevine trunk pathogens.</title>
        <authorList>
            <person name="Lawrence D.P."/>
            <person name="Travadon R."/>
            <person name="Rolshausen P.E."/>
            <person name="Baumgartner K."/>
        </authorList>
    </citation>
    <scope>NUCLEOTIDE SEQUENCE [LARGE SCALE GENOMIC DNA]</scope>
    <source>
        <strain evidence="8">UCRPC4</strain>
    </source>
</reference>
<evidence type="ECO:0000256" key="7">
    <source>
        <dbReference type="SAM" id="MobiDB-lite"/>
    </source>
</evidence>
<gene>
    <name evidence="8" type="ORF">UCRPC4_g00010</name>
</gene>
<dbReference type="PANTHER" id="PTHR10639:SF7">
    <property type="entry name" value="CLATHRIN LIGHT CHAIN"/>
    <property type="match status" value="1"/>
</dbReference>
<dbReference type="Pfam" id="PF01086">
    <property type="entry name" value="Clathrin_lg_ch"/>
    <property type="match status" value="1"/>
</dbReference>
<dbReference type="Proteomes" id="UP000053317">
    <property type="component" value="Unassembled WGS sequence"/>
</dbReference>
<comment type="subcellular location">
    <subcellularLocation>
        <location evidence="1 6">Cytoplasmic vesicle membrane</location>
        <topology evidence="1 6">Peripheral membrane protein</topology>
        <orientation evidence="1 6">Cytoplasmic side</orientation>
    </subcellularLocation>
    <subcellularLocation>
        <location evidence="6">Membrane</location>
        <location evidence="6">Coated pit</location>
        <topology evidence="6">Peripheral membrane protein</topology>
        <orientation evidence="6">Cytoplasmic side</orientation>
    </subcellularLocation>
    <text evidence="6">Cytoplasmic face of coated pits and vesicles.</text>
</comment>
<keyword evidence="5 6" id="KW-0968">Cytoplasmic vesicle</keyword>
<feature type="compositionally biased region" description="Basic and acidic residues" evidence="7">
    <location>
        <begin position="127"/>
        <end position="162"/>
    </location>
</feature>
<evidence type="ECO:0000256" key="4">
    <source>
        <dbReference type="ARBA" id="ARBA00023176"/>
    </source>
</evidence>
<evidence type="ECO:0000256" key="6">
    <source>
        <dbReference type="RuleBase" id="RU363137"/>
    </source>
</evidence>
<keyword evidence="9" id="KW-1185">Reference proteome</keyword>
<evidence type="ECO:0000256" key="1">
    <source>
        <dbReference type="ARBA" id="ARBA00004180"/>
    </source>
</evidence>
<dbReference type="GO" id="GO:0072583">
    <property type="term" value="P:clathrin-dependent endocytosis"/>
    <property type="evidence" value="ECO:0007669"/>
    <property type="project" value="EnsemblFungi"/>
</dbReference>
<name>A0A0G2HLM0_PHACM</name>
<dbReference type="InterPro" id="IPR000996">
    <property type="entry name" value="Clathrin_L-chain"/>
</dbReference>
<dbReference type="GO" id="GO:0006887">
    <property type="term" value="P:exocytosis"/>
    <property type="evidence" value="ECO:0007669"/>
    <property type="project" value="EnsemblFungi"/>
</dbReference>
<dbReference type="GO" id="GO:0005768">
    <property type="term" value="C:endosome"/>
    <property type="evidence" value="ECO:0007669"/>
    <property type="project" value="EnsemblFungi"/>
</dbReference>
<dbReference type="GO" id="GO:0032050">
    <property type="term" value="F:clathrin heavy chain binding"/>
    <property type="evidence" value="ECO:0007669"/>
    <property type="project" value="TreeGrafter"/>
</dbReference>
<accession>A0A0G2HLM0</accession>
<keyword evidence="3 6" id="KW-0472">Membrane</keyword>
<dbReference type="EMBL" id="LCWF01000001">
    <property type="protein sequence ID" value="KKY29220.1"/>
    <property type="molecule type" value="Genomic_DNA"/>
</dbReference>
<feature type="region of interest" description="Disordered" evidence="7">
    <location>
        <begin position="1"/>
        <end position="27"/>
    </location>
</feature>
<dbReference type="GO" id="GO:0030130">
    <property type="term" value="C:clathrin coat of trans-Golgi network vesicle"/>
    <property type="evidence" value="ECO:0007669"/>
    <property type="project" value="InterPro"/>
</dbReference>